<dbReference type="Gramene" id="Kaladp0079s0074.1.v1.1">
    <property type="protein sequence ID" value="Kaladp0079s0074.1.v1.1.CDS.1"/>
    <property type="gene ID" value="Kaladp0079s0074.v1.1"/>
</dbReference>
<feature type="chain" id="PRO_5029781619" evidence="1">
    <location>
        <begin position="23"/>
        <end position="59"/>
    </location>
</feature>
<evidence type="ECO:0000313" key="3">
    <source>
        <dbReference type="Proteomes" id="UP000594263"/>
    </source>
</evidence>
<keyword evidence="1" id="KW-0732">Signal</keyword>
<evidence type="ECO:0000256" key="1">
    <source>
        <dbReference type="SAM" id="SignalP"/>
    </source>
</evidence>
<evidence type="ECO:0000313" key="2">
    <source>
        <dbReference type="EnsemblPlants" id="Kaladp0079s0074.1.v1.1.CDS.1"/>
    </source>
</evidence>
<dbReference type="EnsemblPlants" id="Kaladp0079s0074.1.v1.1">
    <property type="protein sequence ID" value="Kaladp0079s0074.1.v1.1.CDS.1"/>
    <property type="gene ID" value="Kaladp0079s0074.v1.1"/>
</dbReference>
<reference evidence="2" key="1">
    <citation type="submission" date="2021-01" db="UniProtKB">
        <authorList>
            <consortium name="EnsemblPlants"/>
        </authorList>
    </citation>
    <scope>IDENTIFICATION</scope>
</reference>
<dbReference type="AlphaFoldDB" id="A0A7N0UPI8"/>
<keyword evidence="3" id="KW-1185">Reference proteome</keyword>
<sequence>MSYPFFFFQFLSLTFLLKYHKTQKPKLTQTIRQLYIIHSVSELQTRTIKQSLSTKAHTM</sequence>
<protein>
    <submittedName>
        <fullName evidence="2">Uncharacterized protein</fullName>
    </submittedName>
</protein>
<name>A0A7N0UPI8_KALFE</name>
<proteinExistence type="predicted"/>
<dbReference type="Proteomes" id="UP000594263">
    <property type="component" value="Unplaced"/>
</dbReference>
<accession>A0A7N0UPI8</accession>
<organism evidence="2 3">
    <name type="scientific">Kalanchoe fedtschenkoi</name>
    <name type="common">Lavender scallops</name>
    <name type="synonym">South American air plant</name>
    <dbReference type="NCBI Taxonomy" id="63787"/>
    <lineage>
        <taxon>Eukaryota</taxon>
        <taxon>Viridiplantae</taxon>
        <taxon>Streptophyta</taxon>
        <taxon>Embryophyta</taxon>
        <taxon>Tracheophyta</taxon>
        <taxon>Spermatophyta</taxon>
        <taxon>Magnoliopsida</taxon>
        <taxon>eudicotyledons</taxon>
        <taxon>Gunneridae</taxon>
        <taxon>Pentapetalae</taxon>
        <taxon>Saxifragales</taxon>
        <taxon>Crassulaceae</taxon>
        <taxon>Kalanchoe</taxon>
    </lineage>
</organism>
<feature type="signal peptide" evidence="1">
    <location>
        <begin position="1"/>
        <end position="22"/>
    </location>
</feature>